<dbReference type="Proteomes" id="UP001228690">
    <property type="component" value="Chromosome"/>
</dbReference>
<dbReference type="Pfam" id="PF10517">
    <property type="entry name" value="DM13"/>
    <property type="match status" value="1"/>
</dbReference>
<sequence>MLKGKYLSLGIVPLLSAVFFFLLVPASFVSLSAQGEKVVAEGNWTKVLYTAKGRWQIVEKGGKLQLQLDADFQTTNAPDLNILFSPREAGTLTSKNVMKGALRAGELKGKSRWGKLKGPITLDLPANLDLTKYKTIIIHCIEYSKLWSVGKL</sequence>
<dbReference type="InterPro" id="IPR019545">
    <property type="entry name" value="DM13_domain"/>
</dbReference>
<dbReference type="PROSITE" id="PS51549">
    <property type="entry name" value="DM13"/>
    <property type="match status" value="1"/>
</dbReference>
<evidence type="ECO:0000313" key="3">
    <source>
        <dbReference type="Proteomes" id="UP001228690"/>
    </source>
</evidence>
<name>A0ABY8MNF4_9SPIO</name>
<feature type="domain" description="DM13" evidence="1">
    <location>
        <begin position="38"/>
        <end position="152"/>
    </location>
</feature>
<protein>
    <submittedName>
        <fullName evidence="2">DM13 domain-containing protein</fullName>
    </submittedName>
</protein>
<evidence type="ECO:0000259" key="1">
    <source>
        <dbReference type="PROSITE" id="PS51549"/>
    </source>
</evidence>
<keyword evidence="3" id="KW-1185">Reference proteome</keyword>
<dbReference type="EMBL" id="CP123443">
    <property type="protein sequence ID" value="WGK70299.1"/>
    <property type="molecule type" value="Genomic_DNA"/>
</dbReference>
<evidence type="ECO:0000313" key="2">
    <source>
        <dbReference type="EMBL" id="WGK70299.1"/>
    </source>
</evidence>
<organism evidence="2 3">
    <name type="scientific">Candidatus Haliotispira prima</name>
    <dbReference type="NCBI Taxonomy" id="3034016"/>
    <lineage>
        <taxon>Bacteria</taxon>
        <taxon>Pseudomonadati</taxon>
        <taxon>Spirochaetota</taxon>
        <taxon>Spirochaetia</taxon>
        <taxon>Spirochaetales</taxon>
        <taxon>Spirochaetaceae</taxon>
        <taxon>Candidatus Haliotispira</taxon>
    </lineage>
</organism>
<proteinExistence type="predicted"/>
<dbReference type="RefSeq" id="WP_326928508.1">
    <property type="nucleotide sequence ID" value="NZ_CP123443.1"/>
</dbReference>
<reference evidence="2 3" key="1">
    <citation type="submission" date="2023-04" db="EMBL/GenBank/DDBJ databases">
        <title>Spirochaete genome identified in red abalone sample constitutes a novel genus.</title>
        <authorList>
            <person name="Sharma S.P."/>
            <person name="Purcell C.M."/>
            <person name="Hyde J.R."/>
            <person name="Severin A.J."/>
        </authorList>
    </citation>
    <scope>NUCLEOTIDE SEQUENCE [LARGE SCALE GENOMIC DNA]</scope>
    <source>
        <strain evidence="2 3">SP-2023</strain>
    </source>
</reference>
<gene>
    <name evidence="2" type="ORF">P0082_05415</name>
</gene>
<accession>A0ABY8MNF4</accession>